<protein>
    <recommendedName>
        <fullName evidence="3">PRELI/MSF1 domain-containing protein</fullName>
    </recommendedName>
</protein>
<reference evidence="1 2" key="1">
    <citation type="submission" date="2007-06" db="EMBL/GenBank/DDBJ databases">
        <authorList>
            <person name="Shimkets L."/>
            <person name="Ferriera S."/>
            <person name="Johnson J."/>
            <person name="Kravitz S."/>
            <person name="Beeson K."/>
            <person name="Sutton G."/>
            <person name="Rogers Y.-H."/>
            <person name="Friedman R."/>
            <person name="Frazier M."/>
            <person name="Venter J.C."/>
        </authorList>
    </citation>
    <scope>NUCLEOTIDE SEQUENCE [LARGE SCALE GENOMIC DNA]</scope>
    <source>
        <strain evidence="1 2">SIR-1</strain>
    </source>
</reference>
<dbReference type="EMBL" id="ABCS01000026">
    <property type="protein sequence ID" value="EDM78788.1"/>
    <property type="molecule type" value="Genomic_DNA"/>
</dbReference>
<evidence type="ECO:0000313" key="1">
    <source>
        <dbReference type="EMBL" id="EDM78788.1"/>
    </source>
</evidence>
<accession>A6G5K7</accession>
<sequence>MIEYEIVDEFATTPERYWPMFFSEAYNAALWKALDIGHELLEFRREGEGDSEVIHRVQRLTPKRDVPPALQKLVGGAIAYEERNVWRARDNAMEVVTIPNFFADKFDTRGTYRLEAIGDKRLRRIWTAHCKCGVAFVGGKIEKQVVEEVKRSYRATTAFTQKWIAEQMS</sequence>
<dbReference type="RefSeq" id="WP_006972006.1">
    <property type="nucleotide sequence ID" value="NZ_ABCS01000026.1"/>
</dbReference>
<dbReference type="InterPro" id="IPR019639">
    <property type="entry name" value="DUF2505"/>
</dbReference>
<evidence type="ECO:0000313" key="2">
    <source>
        <dbReference type="Proteomes" id="UP000005801"/>
    </source>
</evidence>
<gene>
    <name evidence="1" type="ORF">PPSIR1_32357</name>
</gene>
<dbReference type="Pfam" id="PF10698">
    <property type="entry name" value="DUF2505"/>
    <property type="match status" value="1"/>
</dbReference>
<organism evidence="1 2">
    <name type="scientific">Plesiocystis pacifica SIR-1</name>
    <dbReference type="NCBI Taxonomy" id="391625"/>
    <lineage>
        <taxon>Bacteria</taxon>
        <taxon>Pseudomonadati</taxon>
        <taxon>Myxococcota</taxon>
        <taxon>Polyangia</taxon>
        <taxon>Nannocystales</taxon>
        <taxon>Nannocystaceae</taxon>
        <taxon>Plesiocystis</taxon>
    </lineage>
</organism>
<keyword evidence="2" id="KW-1185">Reference proteome</keyword>
<dbReference type="AlphaFoldDB" id="A6G5K7"/>
<comment type="caution">
    <text evidence="1">The sequence shown here is derived from an EMBL/GenBank/DDBJ whole genome shotgun (WGS) entry which is preliminary data.</text>
</comment>
<evidence type="ECO:0008006" key="3">
    <source>
        <dbReference type="Google" id="ProtNLM"/>
    </source>
</evidence>
<proteinExistence type="predicted"/>
<dbReference type="Proteomes" id="UP000005801">
    <property type="component" value="Unassembled WGS sequence"/>
</dbReference>
<dbReference type="OrthoDB" id="5509226at2"/>
<dbReference type="STRING" id="391625.PPSIR1_32357"/>
<name>A6G5K7_9BACT</name>